<sequence>MRLLHLLPLGLATCVSAQALTTVLTENNATLSTLSTLLALVPDVVQTLLEAQNITILAPSNTAFANLMARNPRSVELMSNPRALAGVLQYHVLAGRLLSSGFMTTPKFPATLLMAPFANVTGGQKVVLAMVNDTARVFSGYKQMASVVTADVQFDGGNVVHVIDTVLTVPATPAQTAINTGLTSLAGALTNAGLVGPVNSLTDATIFAPSNDAFEAIGSALGVISPQDLASILGYHVVAQQVRFSTDLLSADQMTLSTLQGQNITVRRDGGQLFVNSARVLIADILTTNGVVHVLDNVLNPSNTTVVPDSAAATQAPAFAGVSSVTESPFTSGITPTATFVPASFARRKQKILSDLAVPEDRYSDASPKGTVDAGIRSLIDAINARAGLVTTSSCAGRVSVYLEGGKGKRRTAPPVLGHQPGVGGEGEDGDGNRNEATVPASVQGTGASAGGKGGGEWLFVSHDPVSIESLEKEGGLGAVLGLELETEVGPGALTGRTEEPARLIHFKFEPMILHILTASLEHAQLVIQAGMEAGFRETGAVSLLKRQPDEEATPMVAVRCMGLAFESLIGMEVDGLRRSIVSPEYLRMLLKIANERFVENQKRISRFSAALEDAFATPKGKENWEDAQARRERKRQEGLRQKDELGKEKRQPVDEPSLDLILQQPDVL</sequence>
<evidence type="ECO:0000259" key="11">
    <source>
        <dbReference type="PROSITE" id="PS50213"/>
    </source>
</evidence>
<dbReference type="AlphaFoldDB" id="A0AAN6YXV1"/>
<keyword evidence="3" id="KW-0489">Methyltransferase</keyword>
<feature type="signal peptide" evidence="10">
    <location>
        <begin position="1"/>
        <end position="19"/>
    </location>
</feature>
<reference evidence="12" key="1">
    <citation type="journal article" date="2023" name="Mol. Phylogenet. Evol.">
        <title>Genome-scale phylogeny and comparative genomics of the fungal order Sordariales.</title>
        <authorList>
            <person name="Hensen N."/>
            <person name="Bonometti L."/>
            <person name="Westerberg I."/>
            <person name="Brannstrom I.O."/>
            <person name="Guillou S."/>
            <person name="Cros-Aarteil S."/>
            <person name="Calhoun S."/>
            <person name="Haridas S."/>
            <person name="Kuo A."/>
            <person name="Mondo S."/>
            <person name="Pangilinan J."/>
            <person name="Riley R."/>
            <person name="LaButti K."/>
            <person name="Andreopoulos B."/>
            <person name="Lipzen A."/>
            <person name="Chen C."/>
            <person name="Yan M."/>
            <person name="Daum C."/>
            <person name="Ng V."/>
            <person name="Clum A."/>
            <person name="Steindorff A."/>
            <person name="Ohm R.A."/>
            <person name="Martin F."/>
            <person name="Silar P."/>
            <person name="Natvig D.O."/>
            <person name="Lalanne C."/>
            <person name="Gautier V."/>
            <person name="Ament-Velasquez S.L."/>
            <person name="Kruys A."/>
            <person name="Hutchinson M.I."/>
            <person name="Powell A.J."/>
            <person name="Barry K."/>
            <person name="Miller A.N."/>
            <person name="Grigoriev I.V."/>
            <person name="Debuchy R."/>
            <person name="Gladieux P."/>
            <person name="Hiltunen Thoren M."/>
            <person name="Johannesson H."/>
        </authorList>
    </citation>
    <scope>NUCLEOTIDE SEQUENCE</scope>
    <source>
        <strain evidence="12">CBS 508.74</strain>
    </source>
</reference>
<dbReference type="Proteomes" id="UP001302812">
    <property type="component" value="Unassembled WGS sequence"/>
</dbReference>
<name>A0AAN6YXV1_9PEZI</name>
<feature type="domain" description="FAS1" evidence="11">
    <location>
        <begin position="169"/>
        <end position="299"/>
    </location>
</feature>
<gene>
    <name evidence="12" type="ORF">N656DRAFT_699696</name>
</gene>
<evidence type="ECO:0000256" key="9">
    <source>
        <dbReference type="SAM" id="MobiDB-lite"/>
    </source>
</evidence>
<dbReference type="InterPro" id="IPR036378">
    <property type="entry name" value="FAS1_dom_sf"/>
</dbReference>
<protein>
    <recommendedName>
        <fullName evidence="2">tRNA(Phe) 7-[(3-amino-3-carboxypropyl)-4-demethylwyosine(37)-N(4)]-methyltransferase</fullName>
        <ecNumber evidence="2">2.1.1.282</ecNumber>
    </recommendedName>
    <alternativeName>
        <fullName evidence="7">tRNA(Phe) 7-((3-amino-3-carboxypropyl)-4-demethylwyosine(37)-N(4))-methyltransferase</fullName>
    </alternativeName>
</protein>
<dbReference type="Gene3D" id="3.30.1960.10">
    <property type="entry name" value="tRNA wybutosine-synthesizing-like"/>
    <property type="match status" value="1"/>
</dbReference>
<feature type="chain" id="PRO_5042875370" description="tRNA(Phe) 7-[(3-amino-3-carboxypropyl)-4-demethylwyosine(37)-N(4)]-methyltransferase" evidence="10">
    <location>
        <begin position="20"/>
        <end position="669"/>
    </location>
</feature>
<dbReference type="SUPFAM" id="SSF111278">
    <property type="entry name" value="SSo0622-like"/>
    <property type="match status" value="1"/>
</dbReference>
<evidence type="ECO:0000313" key="12">
    <source>
        <dbReference type="EMBL" id="KAK4117548.1"/>
    </source>
</evidence>
<evidence type="ECO:0000313" key="13">
    <source>
        <dbReference type="Proteomes" id="UP001302812"/>
    </source>
</evidence>
<feature type="region of interest" description="Disordered" evidence="9">
    <location>
        <begin position="621"/>
        <end position="669"/>
    </location>
</feature>
<evidence type="ECO:0000256" key="6">
    <source>
        <dbReference type="ARBA" id="ARBA00022694"/>
    </source>
</evidence>
<feature type="domain" description="FAS1" evidence="11">
    <location>
        <begin position="18"/>
        <end position="167"/>
    </location>
</feature>
<dbReference type="PROSITE" id="PS50213">
    <property type="entry name" value="FAS1"/>
    <property type="match status" value="2"/>
</dbReference>
<dbReference type="PANTHER" id="PTHR48418:SF1">
    <property type="entry name" value="TRNA WYBUTOSINE-SYNTHESIZING PROTEIN 3"/>
    <property type="match status" value="1"/>
</dbReference>
<dbReference type="SMART" id="SM00554">
    <property type="entry name" value="FAS1"/>
    <property type="match status" value="2"/>
</dbReference>
<keyword evidence="6" id="KW-0819">tRNA processing</keyword>
<dbReference type="InterPro" id="IPR000782">
    <property type="entry name" value="FAS1_domain"/>
</dbReference>
<dbReference type="RefSeq" id="XP_064675118.1">
    <property type="nucleotide sequence ID" value="XM_064810806.1"/>
</dbReference>
<dbReference type="GO" id="GO:0008168">
    <property type="term" value="F:methyltransferase activity"/>
    <property type="evidence" value="ECO:0007669"/>
    <property type="project" value="UniProtKB-KW"/>
</dbReference>
<dbReference type="EC" id="2.1.1.282" evidence="2"/>
<keyword evidence="13" id="KW-1185">Reference proteome</keyword>
<proteinExistence type="inferred from homology"/>
<evidence type="ECO:0000256" key="3">
    <source>
        <dbReference type="ARBA" id="ARBA00022603"/>
    </source>
</evidence>
<evidence type="ECO:0000256" key="2">
    <source>
        <dbReference type="ARBA" id="ARBA00012750"/>
    </source>
</evidence>
<dbReference type="GO" id="GO:0032259">
    <property type="term" value="P:methylation"/>
    <property type="evidence" value="ECO:0007669"/>
    <property type="project" value="UniProtKB-KW"/>
</dbReference>
<comment type="similarity">
    <text evidence="1">Belongs to the TYW3 family.</text>
</comment>
<dbReference type="Pfam" id="PF02469">
    <property type="entry name" value="Fasciclin"/>
    <property type="match status" value="2"/>
</dbReference>
<dbReference type="GO" id="GO:0008033">
    <property type="term" value="P:tRNA processing"/>
    <property type="evidence" value="ECO:0007669"/>
    <property type="project" value="UniProtKB-KW"/>
</dbReference>
<dbReference type="Gene3D" id="2.30.180.10">
    <property type="entry name" value="FAS1 domain"/>
    <property type="match status" value="2"/>
</dbReference>
<comment type="catalytic activity">
    <reaction evidence="8">
        <text>4-demethyl-7-[(3S)-3-amino-3-carboxypropyl]wyosine(37) in tRNA(Phe) + S-adenosyl-L-methionine = 7-[(3S)-3-amino-3-carboxypropyl]wyosine(37) in tRNA(Phe) + S-adenosyl-L-homocysteine + H(+)</text>
        <dbReference type="Rhea" id="RHEA:36635"/>
        <dbReference type="Rhea" id="RHEA-COMP:10378"/>
        <dbReference type="Rhea" id="RHEA-COMP:10379"/>
        <dbReference type="ChEBI" id="CHEBI:15378"/>
        <dbReference type="ChEBI" id="CHEBI:57856"/>
        <dbReference type="ChEBI" id="CHEBI:59789"/>
        <dbReference type="ChEBI" id="CHEBI:73543"/>
        <dbReference type="ChEBI" id="CHEBI:73550"/>
        <dbReference type="EC" id="2.1.1.282"/>
    </reaction>
</comment>
<dbReference type="EMBL" id="MU853332">
    <property type="protein sequence ID" value="KAK4117548.1"/>
    <property type="molecule type" value="Genomic_DNA"/>
</dbReference>
<dbReference type="PANTHER" id="PTHR48418">
    <property type="entry name" value="TRNA WYBUTOSINE-SYNTHESIZING PROTEIN 3"/>
    <property type="match status" value="1"/>
</dbReference>
<evidence type="ECO:0000256" key="10">
    <source>
        <dbReference type="SAM" id="SignalP"/>
    </source>
</evidence>
<keyword evidence="10" id="KW-0732">Signal</keyword>
<feature type="region of interest" description="Disordered" evidence="9">
    <location>
        <begin position="407"/>
        <end position="437"/>
    </location>
</feature>
<dbReference type="Pfam" id="PF02676">
    <property type="entry name" value="TYW3"/>
    <property type="match status" value="1"/>
</dbReference>
<organism evidence="12 13">
    <name type="scientific">Canariomyces notabilis</name>
    <dbReference type="NCBI Taxonomy" id="2074819"/>
    <lineage>
        <taxon>Eukaryota</taxon>
        <taxon>Fungi</taxon>
        <taxon>Dikarya</taxon>
        <taxon>Ascomycota</taxon>
        <taxon>Pezizomycotina</taxon>
        <taxon>Sordariomycetes</taxon>
        <taxon>Sordariomycetidae</taxon>
        <taxon>Sordariales</taxon>
        <taxon>Chaetomiaceae</taxon>
        <taxon>Canariomyces</taxon>
    </lineage>
</organism>
<comment type="caution">
    <text evidence="12">The sequence shown here is derived from an EMBL/GenBank/DDBJ whole genome shotgun (WGS) entry which is preliminary data.</text>
</comment>
<accession>A0AAN6YXV1</accession>
<dbReference type="GeneID" id="89934931"/>
<evidence type="ECO:0000256" key="4">
    <source>
        <dbReference type="ARBA" id="ARBA00022679"/>
    </source>
</evidence>
<dbReference type="SUPFAM" id="SSF82153">
    <property type="entry name" value="FAS1 domain"/>
    <property type="match status" value="2"/>
</dbReference>
<dbReference type="InterPro" id="IPR036602">
    <property type="entry name" value="tRNA_yW-synthesising-like_sf"/>
</dbReference>
<dbReference type="InterPro" id="IPR003827">
    <property type="entry name" value="tRNA_yW-synthesising"/>
</dbReference>
<evidence type="ECO:0000256" key="1">
    <source>
        <dbReference type="ARBA" id="ARBA00008569"/>
    </source>
</evidence>
<keyword evidence="4" id="KW-0808">Transferase</keyword>
<reference evidence="12" key="2">
    <citation type="submission" date="2023-05" db="EMBL/GenBank/DDBJ databases">
        <authorList>
            <consortium name="Lawrence Berkeley National Laboratory"/>
            <person name="Steindorff A."/>
            <person name="Hensen N."/>
            <person name="Bonometti L."/>
            <person name="Westerberg I."/>
            <person name="Brannstrom I.O."/>
            <person name="Guillou S."/>
            <person name="Cros-Aarteil S."/>
            <person name="Calhoun S."/>
            <person name="Haridas S."/>
            <person name="Kuo A."/>
            <person name="Mondo S."/>
            <person name="Pangilinan J."/>
            <person name="Riley R."/>
            <person name="Labutti K."/>
            <person name="Andreopoulos B."/>
            <person name="Lipzen A."/>
            <person name="Chen C."/>
            <person name="Yanf M."/>
            <person name="Daum C."/>
            <person name="Ng V."/>
            <person name="Clum A."/>
            <person name="Ohm R."/>
            <person name="Martin F."/>
            <person name="Silar P."/>
            <person name="Natvig D."/>
            <person name="Lalanne C."/>
            <person name="Gautier V."/>
            <person name="Ament-Velasquez S.L."/>
            <person name="Kruys A."/>
            <person name="Hutchinson M.I."/>
            <person name="Powell A.J."/>
            <person name="Barry K."/>
            <person name="Miller A.N."/>
            <person name="Grigoriev I.V."/>
            <person name="Debuchy R."/>
            <person name="Gladieux P."/>
            <person name="Thoren M.H."/>
            <person name="Johannesson H."/>
        </authorList>
    </citation>
    <scope>NUCLEOTIDE SEQUENCE</scope>
    <source>
        <strain evidence="12">CBS 508.74</strain>
    </source>
</reference>
<evidence type="ECO:0000256" key="5">
    <source>
        <dbReference type="ARBA" id="ARBA00022691"/>
    </source>
</evidence>
<evidence type="ECO:0000256" key="8">
    <source>
        <dbReference type="ARBA" id="ARBA00049202"/>
    </source>
</evidence>
<keyword evidence="5" id="KW-0949">S-adenosyl-L-methionine</keyword>
<feature type="compositionally biased region" description="Basic and acidic residues" evidence="9">
    <location>
        <begin position="621"/>
        <end position="654"/>
    </location>
</feature>
<evidence type="ECO:0000256" key="7">
    <source>
        <dbReference type="ARBA" id="ARBA00030554"/>
    </source>
</evidence>